<dbReference type="PANTHER" id="PTHR22911:SF137">
    <property type="entry name" value="SOLUTE CARRIER FAMILY 35 MEMBER G2-RELATED"/>
    <property type="match status" value="1"/>
</dbReference>
<keyword evidence="7 8" id="KW-0472">Membrane</keyword>
<feature type="transmembrane region" description="Helical" evidence="8">
    <location>
        <begin position="9"/>
        <end position="27"/>
    </location>
</feature>
<proteinExistence type="inferred from homology"/>
<comment type="caution">
    <text evidence="10">The sequence shown here is derived from an EMBL/GenBank/DDBJ whole genome shotgun (WGS) entry which is preliminary data.</text>
</comment>
<gene>
    <name evidence="10" type="primary">rarD</name>
    <name evidence="10" type="ORF">EM808_05375</name>
</gene>
<keyword evidence="5 8" id="KW-0812">Transmembrane</keyword>
<evidence type="ECO:0000256" key="3">
    <source>
        <dbReference type="ARBA" id="ARBA00022448"/>
    </source>
</evidence>
<reference evidence="10 11" key="1">
    <citation type="submission" date="2019-01" db="EMBL/GenBank/DDBJ databases">
        <title>Bacillus sp. M5HDSG1-1, whole genome shotgun sequence.</title>
        <authorList>
            <person name="Tuo L."/>
        </authorList>
    </citation>
    <scope>NUCLEOTIDE SEQUENCE [LARGE SCALE GENOMIC DNA]</scope>
    <source>
        <strain evidence="10 11">M5HDSG1-1</strain>
    </source>
</reference>
<comment type="subcellular location">
    <subcellularLocation>
        <location evidence="1">Cell membrane</location>
        <topology evidence="1">Multi-pass membrane protein</topology>
    </subcellularLocation>
</comment>
<feature type="transmembrane region" description="Helical" evidence="8">
    <location>
        <begin position="271"/>
        <end position="289"/>
    </location>
</feature>
<dbReference type="PANTHER" id="PTHR22911">
    <property type="entry name" value="ACYL-MALONYL CONDENSING ENZYME-RELATED"/>
    <property type="match status" value="1"/>
</dbReference>
<dbReference type="NCBIfam" id="TIGR00688">
    <property type="entry name" value="rarD"/>
    <property type="match status" value="1"/>
</dbReference>
<dbReference type="AlphaFoldDB" id="A0A3S2W655"/>
<feature type="transmembrane region" description="Helical" evidence="8">
    <location>
        <begin position="209"/>
        <end position="234"/>
    </location>
</feature>
<evidence type="ECO:0000256" key="7">
    <source>
        <dbReference type="ARBA" id="ARBA00023136"/>
    </source>
</evidence>
<feature type="transmembrane region" description="Helical" evidence="8">
    <location>
        <begin position="132"/>
        <end position="149"/>
    </location>
</feature>
<dbReference type="EMBL" id="RZTZ01000002">
    <property type="protein sequence ID" value="RVT65677.1"/>
    <property type="molecule type" value="Genomic_DNA"/>
</dbReference>
<evidence type="ECO:0000256" key="8">
    <source>
        <dbReference type="SAM" id="Phobius"/>
    </source>
</evidence>
<dbReference type="Pfam" id="PF00892">
    <property type="entry name" value="EamA"/>
    <property type="match status" value="2"/>
</dbReference>
<feature type="transmembrane region" description="Helical" evidence="8">
    <location>
        <begin position="108"/>
        <end position="125"/>
    </location>
</feature>
<name>A0A3S2W655_9BACI</name>
<protein>
    <submittedName>
        <fullName evidence="10">EamA family transporter RarD</fullName>
    </submittedName>
</protein>
<accession>A0A3S2W655</accession>
<evidence type="ECO:0000256" key="6">
    <source>
        <dbReference type="ARBA" id="ARBA00022989"/>
    </source>
</evidence>
<comment type="similarity">
    <text evidence="2">Belongs to the EamA transporter family.</text>
</comment>
<evidence type="ECO:0000313" key="10">
    <source>
        <dbReference type="EMBL" id="RVT65677.1"/>
    </source>
</evidence>
<dbReference type="InterPro" id="IPR037185">
    <property type="entry name" value="EmrE-like"/>
</dbReference>
<feature type="transmembrane region" description="Helical" evidence="8">
    <location>
        <begin position="246"/>
        <end position="265"/>
    </location>
</feature>
<feature type="domain" description="EamA" evidence="9">
    <location>
        <begin position="8"/>
        <end position="148"/>
    </location>
</feature>
<evidence type="ECO:0000256" key="5">
    <source>
        <dbReference type="ARBA" id="ARBA00022692"/>
    </source>
</evidence>
<feature type="transmembrane region" description="Helical" evidence="8">
    <location>
        <begin position="78"/>
        <end position="96"/>
    </location>
</feature>
<dbReference type="SUPFAM" id="SSF103481">
    <property type="entry name" value="Multidrug resistance efflux transporter EmrE"/>
    <property type="match status" value="2"/>
</dbReference>
<evidence type="ECO:0000259" key="9">
    <source>
        <dbReference type="Pfam" id="PF00892"/>
    </source>
</evidence>
<evidence type="ECO:0000256" key="2">
    <source>
        <dbReference type="ARBA" id="ARBA00007362"/>
    </source>
</evidence>
<feature type="domain" description="EamA" evidence="9">
    <location>
        <begin position="157"/>
        <end position="287"/>
    </location>
</feature>
<evidence type="ECO:0000313" key="11">
    <source>
        <dbReference type="Proteomes" id="UP000288024"/>
    </source>
</evidence>
<dbReference type="InterPro" id="IPR000620">
    <property type="entry name" value="EamA_dom"/>
</dbReference>
<organism evidence="10 11">
    <name type="scientific">Niallia taxi</name>
    <dbReference type="NCBI Taxonomy" id="2499688"/>
    <lineage>
        <taxon>Bacteria</taxon>
        <taxon>Bacillati</taxon>
        <taxon>Bacillota</taxon>
        <taxon>Bacilli</taxon>
        <taxon>Bacillales</taxon>
        <taxon>Bacillaceae</taxon>
        <taxon>Niallia</taxon>
    </lineage>
</organism>
<keyword evidence="4" id="KW-1003">Cell membrane</keyword>
<dbReference type="GO" id="GO:0005886">
    <property type="term" value="C:plasma membrane"/>
    <property type="evidence" value="ECO:0007669"/>
    <property type="project" value="UniProtKB-SubCell"/>
</dbReference>
<dbReference type="RefSeq" id="WP_127737894.1">
    <property type="nucleotide sequence ID" value="NZ_RZTZ01000002.1"/>
</dbReference>
<keyword evidence="6 8" id="KW-1133">Transmembrane helix</keyword>
<evidence type="ECO:0000256" key="1">
    <source>
        <dbReference type="ARBA" id="ARBA00004651"/>
    </source>
</evidence>
<sequence>MKDNQTKTGILYAAFAYLIWGLFPIYWKNLQGVGADEILANRVLWSFVFMLLLVTITRKWKKLGEVLYSFKKNKKQGFMLFIASVLVSCNWFIYIWAVNANQIIETSLGYYINPLVSVMLGMFVLKEKLTKAQYVSVGLAAIGVLILTISHGSFPWIALSLAFTFGLYGLAKKLISIDSEIGLTLETMFITPIALLYMVYLFVKGDHAFLAGSSGMDVLLMISGVLTAVPLLFFAKGAQRIPLSMLGFIQYMTPTLTLILGVFVYDEPFTTTHLLSFVFIWSALTLYSLSKTKLFSPSNHAKRKGSAEA</sequence>
<keyword evidence="11" id="KW-1185">Reference proteome</keyword>
<feature type="transmembrane region" description="Helical" evidence="8">
    <location>
        <begin position="155"/>
        <end position="171"/>
    </location>
</feature>
<keyword evidence="3" id="KW-0813">Transport</keyword>
<evidence type="ECO:0000256" key="4">
    <source>
        <dbReference type="ARBA" id="ARBA00022475"/>
    </source>
</evidence>
<feature type="transmembrane region" description="Helical" evidence="8">
    <location>
        <begin position="183"/>
        <end position="203"/>
    </location>
</feature>
<feature type="transmembrane region" description="Helical" evidence="8">
    <location>
        <begin position="39"/>
        <end position="57"/>
    </location>
</feature>
<dbReference type="Proteomes" id="UP000288024">
    <property type="component" value="Unassembled WGS sequence"/>
</dbReference>
<dbReference type="InterPro" id="IPR004626">
    <property type="entry name" value="RarD"/>
</dbReference>